<feature type="compositionally biased region" description="Gly residues" evidence="1">
    <location>
        <begin position="853"/>
        <end position="862"/>
    </location>
</feature>
<feature type="compositionally biased region" description="Polar residues" evidence="1">
    <location>
        <begin position="1"/>
        <end position="14"/>
    </location>
</feature>
<reference evidence="2" key="1">
    <citation type="submission" date="2020-05" db="EMBL/GenBank/DDBJ databases">
        <title>Phylogenomic resolution of chytrid fungi.</title>
        <authorList>
            <person name="Stajich J.E."/>
            <person name="Amses K."/>
            <person name="Simmons R."/>
            <person name="Seto K."/>
            <person name="Myers J."/>
            <person name="Bonds A."/>
            <person name="Quandt C.A."/>
            <person name="Barry K."/>
            <person name="Liu P."/>
            <person name="Grigoriev I."/>
            <person name="Longcore J.E."/>
            <person name="James T.Y."/>
        </authorList>
    </citation>
    <scope>NUCLEOTIDE SEQUENCE</scope>
    <source>
        <strain evidence="2">JEL0379</strain>
    </source>
</reference>
<feature type="region of interest" description="Disordered" evidence="1">
    <location>
        <begin position="199"/>
        <end position="332"/>
    </location>
</feature>
<name>A0AAD5XRY1_9FUNG</name>
<feature type="region of interest" description="Disordered" evidence="1">
    <location>
        <begin position="534"/>
        <end position="653"/>
    </location>
</feature>
<feature type="region of interest" description="Disordered" evidence="1">
    <location>
        <begin position="398"/>
        <end position="517"/>
    </location>
</feature>
<proteinExistence type="predicted"/>
<evidence type="ECO:0008006" key="4">
    <source>
        <dbReference type="Google" id="ProtNLM"/>
    </source>
</evidence>
<feature type="region of interest" description="Disordered" evidence="1">
    <location>
        <begin position="109"/>
        <end position="146"/>
    </location>
</feature>
<organism evidence="2 3">
    <name type="scientific">Geranomyces variabilis</name>
    <dbReference type="NCBI Taxonomy" id="109894"/>
    <lineage>
        <taxon>Eukaryota</taxon>
        <taxon>Fungi</taxon>
        <taxon>Fungi incertae sedis</taxon>
        <taxon>Chytridiomycota</taxon>
        <taxon>Chytridiomycota incertae sedis</taxon>
        <taxon>Chytridiomycetes</taxon>
        <taxon>Spizellomycetales</taxon>
        <taxon>Powellomycetaceae</taxon>
        <taxon>Geranomyces</taxon>
    </lineage>
</organism>
<feature type="compositionally biased region" description="Acidic residues" evidence="1">
    <location>
        <begin position="634"/>
        <end position="649"/>
    </location>
</feature>
<feature type="compositionally biased region" description="Polar residues" evidence="1">
    <location>
        <begin position="61"/>
        <end position="73"/>
    </location>
</feature>
<feature type="compositionally biased region" description="Pro residues" evidence="1">
    <location>
        <begin position="543"/>
        <end position="555"/>
    </location>
</feature>
<feature type="region of interest" description="Disordered" evidence="1">
    <location>
        <begin position="344"/>
        <end position="367"/>
    </location>
</feature>
<feature type="region of interest" description="Disordered" evidence="1">
    <location>
        <begin position="669"/>
        <end position="691"/>
    </location>
</feature>
<comment type="caution">
    <text evidence="2">The sequence shown here is derived from an EMBL/GenBank/DDBJ whole genome shotgun (WGS) entry which is preliminary data.</text>
</comment>
<feature type="region of interest" description="Disordered" evidence="1">
    <location>
        <begin position="1"/>
        <end position="92"/>
    </location>
</feature>
<evidence type="ECO:0000313" key="3">
    <source>
        <dbReference type="Proteomes" id="UP001212152"/>
    </source>
</evidence>
<dbReference type="EMBL" id="JADGJQ010000033">
    <property type="protein sequence ID" value="KAJ3177463.1"/>
    <property type="molecule type" value="Genomic_DNA"/>
</dbReference>
<evidence type="ECO:0000256" key="1">
    <source>
        <dbReference type="SAM" id="MobiDB-lite"/>
    </source>
</evidence>
<feature type="compositionally biased region" description="Low complexity" evidence="1">
    <location>
        <begin position="78"/>
        <end position="89"/>
    </location>
</feature>
<feature type="compositionally biased region" description="Acidic residues" evidence="1">
    <location>
        <begin position="221"/>
        <end position="231"/>
    </location>
</feature>
<feature type="compositionally biased region" description="Acidic residues" evidence="1">
    <location>
        <begin position="579"/>
        <end position="590"/>
    </location>
</feature>
<sequence>MDEIHQTNGRSRPSSPARWSENHETVDRTDAFEPPQRYTPDAIDGNGGSSGGAQKRKRDASGTSRSTTPTADSRNYGRDASGAGSSARLGSRRHNIGLMEDLDTDEAWFTPNTVKPRGLRPRRLDRSRAESSSGQQIETPTRLAQNRKAAEEQLCADWQPVMSDAERHRRHRLFVRSLLRLYGIGERVASTPCNRVAKRDGVSSSSLRETVPHRKRKEMEPEIVVDIDSSDESAPAAKMLDRKRSAARSKSGTPRTSRPATPPRKSLSSVLHRAIAPVALNKEHSPQLATDMEPSRSTAEVPASKQPRPATKGDTTFSDWDPFAEDLDMPASPETFIFEELSQIPDTGCRKPRATDEVAPSSSPLVARARERAKLKPPPTEEDEVFVIASQPEFTALLSGDEPVVMDTPTKTPLGVDSEDEDEADRLLMSTPGLASASKSARGGEHPSRTGIARRPLLNSMPKRTARVSASAHTSPSPAVPKERSSLSGSARNGGASADRKGKGPASPPPAKVPCPLCGQEFVNSAIEEHAATCGDGLIADPGSPPRPVPSPPPLDSKQTKLAALARKRHRKAQGRMEDDIENSSSEESDAGPSITSYFAKAQPEAKKARFTQAKSPPAPKQRNRAATSRAISDEEEVEGEVEGEEEQEPLAQCKSCGAFVARSRLRTHEAACKSKRSHEPPAPDYDDRGLLDVDEVDDWDHAPPALPRNAALPAPTYESIIPRAGAGSTSRPVSTVVHNLDPEPGADEPNPHFFWQQSAPFDLDDDVIGLGIPERDDDEQLSPLQGFENMDEEEGRLDWFNADAPASASKSTRKSRTSTPKADTASKTSKSNKWDRGGWRGGWKRGSSYKGARGGGGGRSGAGRSMPSRG</sequence>
<feature type="compositionally biased region" description="Polar residues" evidence="1">
    <location>
        <begin position="130"/>
        <end position="144"/>
    </location>
</feature>
<feature type="compositionally biased region" description="Polar residues" evidence="1">
    <location>
        <begin position="728"/>
        <end position="738"/>
    </location>
</feature>
<feature type="region of interest" description="Disordered" evidence="1">
    <location>
        <begin position="722"/>
        <end position="871"/>
    </location>
</feature>
<protein>
    <recommendedName>
        <fullName evidence="4">UBZ4-type domain-containing protein</fullName>
    </recommendedName>
</protein>
<gene>
    <name evidence="2" type="ORF">HDU87_004482</name>
</gene>
<dbReference type="Proteomes" id="UP001212152">
    <property type="component" value="Unassembled WGS sequence"/>
</dbReference>
<evidence type="ECO:0000313" key="2">
    <source>
        <dbReference type="EMBL" id="KAJ3177463.1"/>
    </source>
</evidence>
<keyword evidence="3" id="KW-1185">Reference proteome</keyword>
<feature type="compositionally biased region" description="Basic and acidic residues" evidence="1">
    <location>
        <begin position="20"/>
        <end position="31"/>
    </location>
</feature>
<dbReference type="AlphaFoldDB" id="A0AAD5XRY1"/>
<accession>A0AAD5XRY1</accession>